<protein>
    <submittedName>
        <fullName evidence="2">Uncharacterized protein</fullName>
    </submittedName>
</protein>
<dbReference type="EMBL" id="CAJNDS010001290">
    <property type="protein sequence ID" value="CAE7254295.1"/>
    <property type="molecule type" value="Genomic_DNA"/>
</dbReference>
<sequence length="508" mass="56267">MGPRARWETSPDVPGLKLAYSAEICRPLSLEHFPEDVFPVLQMHPSASGITFATFASFERIANIRTNGACLVILSGYVKPKVERLGFESERIISTTITVKDIIQNCEEMRAVTLVNMSMDSDEFFSIPDAAPDVEVAHVERVAIFAEIRQLDSTADDWANFGNLEAFHNYVCQVIEHHSVLANAVLYKIFEREGYLCRRLQVPVADRDAIYAQSGFKSVQFRAVRKPDDVPEAGLEVLKVPSRETLAEAAARLHAVRGGLGCFKSQNALYFRVRDNFIKTARETIYIDDERFSDFNIAAKSQLQYKIFGFPAGTSMKELVKTLEALNFVAIPSRIVNLKDLAIVFVSAPQPPDAFRYQTSVGMIQIVELEKRVFNRKENSMVAPAPSGQGRQSNAKGKGKGVATPPPPASSPLNLPRPVAPLLPNPYAGRVEALEAQMEAMKGDVDTLKKDNLDTKQKLSEISDNQNRGFRDLLEAISEIRASMPSSPSTFTHSPPSKVSPATKHQKV</sequence>
<evidence type="ECO:0000256" key="1">
    <source>
        <dbReference type="SAM" id="MobiDB-lite"/>
    </source>
</evidence>
<keyword evidence="3" id="KW-1185">Reference proteome</keyword>
<comment type="caution">
    <text evidence="2">The sequence shown here is derived from an EMBL/GenBank/DDBJ whole genome shotgun (WGS) entry which is preliminary data.</text>
</comment>
<dbReference type="Proteomes" id="UP000604046">
    <property type="component" value="Unassembled WGS sequence"/>
</dbReference>
<dbReference type="OrthoDB" id="415006at2759"/>
<gene>
    <name evidence="2" type="ORF">SNAT2548_LOCUS12843</name>
</gene>
<feature type="region of interest" description="Disordered" evidence="1">
    <location>
        <begin position="380"/>
        <end position="416"/>
    </location>
</feature>
<dbReference type="AlphaFoldDB" id="A0A812MCV5"/>
<accession>A0A812MCV5</accession>
<reference evidence="2" key="1">
    <citation type="submission" date="2021-02" db="EMBL/GenBank/DDBJ databases">
        <authorList>
            <person name="Dougan E. K."/>
            <person name="Rhodes N."/>
            <person name="Thang M."/>
            <person name="Chan C."/>
        </authorList>
    </citation>
    <scope>NUCLEOTIDE SEQUENCE</scope>
</reference>
<name>A0A812MCV5_9DINO</name>
<evidence type="ECO:0000313" key="2">
    <source>
        <dbReference type="EMBL" id="CAE7254295.1"/>
    </source>
</evidence>
<proteinExistence type="predicted"/>
<feature type="region of interest" description="Disordered" evidence="1">
    <location>
        <begin position="484"/>
        <end position="508"/>
    </location>
</feature>
<feature type="compositionally biased region" description="Low complexity" evidence="1">
    <location>
        <begin position="484"/>
        <end position="497"/>
    </location>
</feature>
<organism evidence="2 3">
    <name type="scientific">Symbiodinium natans</name>
    <dbReference type="NCBI Taxonomy" id="878477"/>
    <lineage>
        <taxon>Eukaryota</taxon>
        <taxon>Sar</taxon>
        <taxon>Alveolata</taxon>
        <taxon>Dinophyceae</taxon>
        <taxon>Suessiales</taxon>
        <taxon>Symbiodiniaceae</taxon>
        <taxon>Symbiodinium</taxon>
    </lineage>
</organism>
<evidence type="ECO:0000313" key="3">
    <source>
        <dbReference type="Proteomes" id="UP000604046"/>
    </source>
</evidence>